<dbReference type="SUPFAM" id="SSF53649">
    <property type="entry name" value="Alkaline phosphatase-like"/>
    <property type="match status" value="1"/>
</dbReference>
<comment type="caution">
    <text evidence="2">The sequence shown here is derived from an EMBL/GenBank/DDBJ whole genome shotgun (WGS) entry which is preliminary data.</text>
</comment>
<dbReference type="EMBL" id="AUZY01000713">
    <property type="protein sequence ID" value="EQD77613.1"/>
    <property type="molecule type" value="Genomic_DNA"/>
</dbReference>
<dbReference type="AlphaFoldDB" id="T1C976"/>
<sequence>MFTGADPGTIGFYGFRHRRAQSYFETYVPSSELLKVPTVFQLLSSRGLRVGVIGMPPGYPPPALNGFYISDFLTPGGRTDYTYPPALRTEIESRFGPYRFDVVFRAQERIQLYQDIRTMTRQRFAIAEALYAREKWDLFAIHEIGTDRLHHAYWKYFDREHPDYQAGNPFEHVAEEYYAELDSAIGRLIALTDEHTAVLIVSDHGSMRMDGCFCINDWLQTKGYLTLAHPVPAGTPHRTGRRGLVQDPSLGDRWLLRAALLQPPGTRTGGDRRPRRASAAAGAVVG</sequence>
<dbReference type="InterPro" id="IPR017850">
    <property type="entry name" value="Alkaline_phosphatase_core_sf"/>
</dbReference>
<reference evidence="2" key="1">
    <citation type="submission" date="2013-08" db="EMBL/GenBank/DDBJ databases">
        <authorList>
            <person name="Mendez C."/>
            <person name="Richter M."/>
            <person name="Ferrer M."/>
            <person name="Sanchez J."/>
        </authorList>
    </citation>
    <scope>NUCLEOTIDE SEQUENCE</scope>
</reference>
<evidence type="ECO:0000256" key="1">
    <source>
        <dbReference type="SAM" id="MobiDB-lite"/>
    </source>
</evidence>
<proteinExistence type="predicted"/>
<feature type="compositionally biased region" description="Low complexity" evidence="1">
    <location>
        <begin position="277"/>
        <end position="286"/>
    </location>
</feature>
<organism evidence="2">
    <name type="scientific">mine drainage metagenome</name>
    <dbReference type="NCBI Taxonomy" id="410659"/>
    <lineage>
        <taxon>unclassified sequences</taxon>
        <taxon>metagenomes</taxon>
        <taxon>ecological metagenomes</taxon>
    </lineage>
</organism>
<gene>
    <name evidence="2" type="ORF">B1B_00971</name>
</gene>
<evidence type="ECO:0000313" key="2">
    <source>
        <dbReference type="EMBL" id="EQD77613.1"/>
    </source>
</evidence>
<name>T1C976_9ZZZZ</name>
<dbReference type="Pfam" id="PF01663">
    <property type="entry name" value="Phosphodiest"/>
    <property type="match status" value="1"/>
</dbReference>
<feature type="region of interest" description="Disordered" evidence="1">
    <location>
        <begin position="263"/>
        <end position="286"/>
    </location>
</feature>
<reference evidence="2" key="2">
    <citation type="journal article" date="2014" name="ISME J.">
        <title>Microbial stratification in low pH oxic and suboxic macroscopic growths along an acid mine drainage.</title>
        <authorList>
            <person name="Mendez-Garcia C."/>
            <person name="Mesa V."/>
            <person name="Sprenger R.R."/>
            <person name="Richter M."/>
            <person name="Diez M.S."/>
            <person name="Solano J."/>
            <person name="Bargiela R."/>
            <person name="Golyshina O.V."/>
            <person name="Manteca A."/>
            <person name="Ramos J.L."/>
            <person name="Gallego J.R."/>
            <person name="Llorente I."/>
            <person name="Martins Dos Santos V.A."/>
            <person name="Jensen O.N."/>
            <person name="Pelaez A.I."/>
            <person name="Sanchez J."/>
            <person name="Ferrer M."/>
        </authorList>
    </citation>
    <scope>NUCLEOTIDE SEQUENCE</scope>
</reference>
<accession>T1C976</accession>
<dbReference type="Gene3D" id="3.40.720.10">
    <property type="entry name" value="Alkaline Phosphatase, subunit A"/>
    <property type="match status" value="1"/>
</dbReference>
<dbReference type="InterPro" id="IPR002591">
    <property type="entry name" value="Phosphodiest/P_Trfase"/>
</dbReference>
<protein>
    <submittedName>
        <fullName evidence="2">Type I phosphodiesterase/nucleotide pyrophosphatase</fullName>
    </submittedName>
</protein>